<protein>
    <recommendedName>
        <fullName evidence="4">Transposase</fullName>
    </recommendedName>
</protein>
<feature type="transmembrane region" description="Helical" evidence="1">
    <location>
        <begin position="27"/>
        <end position="48"/>
    </location>
</feature>
<dbReference type="EMBL" id="BLAY01000169">
    <property type="protein sequence ID" value="GET42557.1"/>
    <property type="molecule type" value="Genomic_DNA"/>
</dbReference>
<keyword evidence="3" id="KW-1185">Reference proteome</keyword>
<gene>
    <name evidence="2" type="ORF">MiSe_73750</name>
</gene>
<evidence type="ECO:0008006" key="4">
    <source>
        <dbReference type="Google" id="ProtNLM"/>
    </source>
</evidence>
<sequence length="56" mass="6434">MPMLFTNIKHQANKQVNFTTDLDLLCFINILCISLLYSALNTILDYIVSYFSKSIS</sequence>
<evidence type="ECO:0000256" key="1">
    <source>
        <dbReference type="SAM" id="Phobius"/>
    </source>
</evidence>
<accession>A0AAV3XI04</accession>
<evidence type="ECO:0000313" key="3">
    <source>
        <dbReference type="Proteomes" id="UP001050975"/>
    </source>
</evidence>
<proteinExistence type="predicted"/>
<keyword evidence="1" id="KW-0812">Transmembrane</keyword>
<evidence type="ECO:0000313" key="2">
    <source>
        <dbReference type="EMBL" id="GET42557.1"/>
    </source>
</evidence>
<dbReference type="AlphaFoldDB" id="A0AAV3XI04"/>
<organism evidence="2 3">
    <name type="scientific">Microseira wollei NIES-4236</name>
    <dbReference type="NCBI Taxonomy" id="2530354"/>
    <lineage>
        <taxon>Bacteria</taxon>
        <taxon>Bacillati</taxon>
        <taxon>Cyanobacteriota</taxon>
        <taxon>Cyanophyceae</taxon>
        <taxon>Oscillatoriophycideae</taxon>
        <taxon>Aerosakkonematales</taxon>
        <taxon>Aerosakkonemataceae</taxon>
        <taxon>Microseira</taxon>
    </lineage>
</organism>
<keyword evidence="1" id="KW-1133">Transmembrane helix</keyword>
<name>A0AAV3XI04_9CYAN</name>
<dbReference type="Proteomes" id="UP001050975">
    <property type="component" value="Unassembled WGS sequence"/>
</dbReference>
<reference evidence="2" key="1">
    <citation type="submission" date="2019-10" db="EMBL/GenBank/DDBJ databases">
        <title>Draft genome sequece of Microseira wollei NIES-4236.</title>
        <authorList>
            <person name="Yamaguchi H."/>
            <person name="Suzuki S."/>
            <person name="Kawachi M."/>
        </authorList>
    </citation>
    <scope>NUCLEOTIDE SEQUENCE</scope>
    <source>
        <strain evidence="2">NIES-4236</strain>
    </source>
</reference>
<comment type="caution">
    <text evidence="2">The sequence shown here is derived from an EMBL/GenBank/DDBJ whole genome shotgun (WGS) entry which is preliminary data.</text>
</comment>
<keyword evidence="1" id="KW-0472">Membrane</keyword>